<evidence type="ECO:0000313" key="1">
    <source>
        <dbReference type="EMBL" id="QJA96027.1"/>
    </source>
</evidence>
<protein>
    <submittedName>
        <fullName evidence="1">Uncharacterized protein</fullName>
    </submittedName>
</protein>
<accession>A0A6M3LKW9</accession>
<sequence>MITNDSRVVLFDSDDAAHFQTGISGWVSRHGRFMGNDERTARYDGCTHTRCEDCGEPVDRGRLICPKCNEARDVKRYAAMPKEEWNGKGMLYSETTDKYFSDWDEIEEYCADEEIAIDRLRLIICEPNYLPLLDPSDYGCDEMAEDGELPDAVIHAIEDFNKVIKAAPPISWTPGKKAAISNV</sequence>
<gene>
    <name evidence="1" type="ORF">MM415B04998_0004</name>
</gene>
<organism evidence="1">
    <name type="scientific">viral metagenome</name>
    <dbReference type="NCBI Taxonomy" id="1070528"/>
    <lineage>
        <taxon>unclassified sequences</taxon>
        <taxon>metagenomes</taxon>
        <taxon>organismal metagenomes</taxon>
    </lineage>
</organism>
<name>A0A6M3LKW9_9ZZZZ</name>
<reference evidence="1" key="1">
    <citation type="submission" date="2020-03" db="EMBL/GenBank/DDBJ databases">
        <title>The deep terrestrial virosphere.</title>
        <authorList>
            <person name="Holmfeldt K."/>
            <person name="Nilsson E."/>
            <person name="Simone D."/>
            <person name="Lopez-Fernandez M."/>
            <person name="Wu X."/>
            <person name="de Brujin I."/>
            <person name="Lundin D."/>
            <person name="Andersson A."/>
            <person name="Bertilsson S."/>
            <person name="Dopson M."/>
        </authorList>
    </citation>
    <scope>NUCLEOTIDE SEQUENCE</scope>
    <source>
        <strain evidence="1">MM415B04998</strain>
    </source>
</reference>
<dbReference type="EMBL" id="MT143364">
    <property type="protein sequence ID" value="QJA96027.1"/>
    <property type="molecule type" value="Genomic_DNA"/>
</dbReference>
<proteinExistence type="predicted"/>
<dbReference type="AlphaFoldDB" id="A0A6M3LKW9"/>